<accession>A0A2K6B1H3</accession>
<sequence>MYVFLVSCFLHDSATWNMMEYYCPCIPAVQEQQQTFILQISEFAPKWEGIFFHPCRKPWPFCFDYRILSTSEYHLWAESDQYSSYRLRVEIPRVSPGTHFLLGNHFGASH</sequence>
<evidence type="ECO:0000313" key="2">
    <source>
        <dbReference type="Ensembl" id="ENSMNEP00000005272.1"/>
    </source>
</evidence>
<reference evidence="2" key="2">
    <citation type="submission" date="2025-09" db="UniProtKB">
        <authorList>
            <consortium name="Ensembl"/>
        </authorList>
    </citation>
    <scope>IDENTIFICATION</scope>
</reference>
<evidence type="ECO:0000313" key="3">
    <source>
        <dbReference type="Proteomes" id="UP000233120"/>
    </source>
</evidence>
<dbReference type="Proteomes" id="UP000233120">
    <property type="component" value="Unassembled WGS sequence"/>
</dbReference>
<feature type="chain" id="PRO_5014358931" evidence="1">
    <location>
        <begin position="16"/>
        <end position="110"/>
    </location>
</feature>
<proteinExistence type="predicted"/>
<keyword evidence="1" id="KW-0732">Signal</keyword>
<reference evidence="2" key="1">
    <citation type="submission" date="2025-08" db="UniProtKB">
        <authorList>
            <consortium name="Ensembl"/>
        </authorList>
    </citation>
    <scope>IDENTIFICATION</scope>
</reference>
<name>A0A2K6B1H3_MACNE</name>
<dbReference type="Bgee" id="ENSMNEG00000024049">
    <property type="expression patterns" value="Expressed in cerebellum and 6 other cell types or tissues"/>
</dbReference>
<dbReference type="OMA" id="DSATWNM"/>
<keyword evidence="3" id="KW-1185">Reference proteome</keyword>
<dbReference type="GeneTree" id="ENSGT00910000147255"/>
<dbReference type="AlphaFoldDB" id="A0A2K6B1H3"/>
<protein>
    <submittedName>
        <fullName evidence="2">Uncharacterized protein</fullName>
    </submittedName>
</protein>
<evidence type="ECO:0000256" key="1">
    <source>
        <dbReference type="SAM" id="SignalP"/>
    </source>
</evidence>
<dbReference type="Ensembl" id="ENSMNET00000026305.1">
    <property type="protein sequence ID" value="ENSMNEP00000005272.1"/>
    <property type="gene ID" value="ENSMNEG00000024049.1"/>
</dbReference>
<organism evidence="2 3">
    <name type="scientific">Macaca nemestrina</name>
    <name type="common">Pig-tailed macaque</name>
    <dbReference type="NCBI Taxonomy" id="9545"/>
    <lineage>
        <taxon>Eukaryota</taxon>
        <taxon>Metazoa</taxon>
        <taxon>Chordata</taxon>
        <taxon>Craniata</taxon>
        <taxon>Vertebrata</taxon>
        <taxon>Euteleostomi</taxon>
        <taxon>Mammalia</taxon>
        <taxon>Eutheria</taxon>
        <taxon>Euarchontoglires</taxon>
        <taxon>Primates</taxon>
        <taxon>Haplorrhini</taxon>
        <taxon>Catarrhini</taxon>
        <taxon>Cercopithecidae</taxon>
        <taxon>Cercopithecinae</taxon>
        <taxon>Macaca</taxon>
    </lineage>
</organism>
<feature type="signal peptide" evidence="1">
    <location>
        <begin position="1"/>
        <end position="15"/>
    </location>
</feature>